<comment type="caution">
    <text evidence="5">The sequence shown here is derived from an EMBL/GenBank/DDBJ whole genome shotgun (WGS) entry which is preliminary data.</text>
</comment>
<dbReference type="EMBL" id="JBHMBH010000029">
    <property type="protein sequence ID" value="MFB9715246.1"/>
    <property type="molecule type" value="Genomic_DNA"/>
</dbReference>
<dbReference type="PANTHER" id="PTHR45947:SF3">
    <property type="entry name" value="SULFOQUINOVOSYL TRANSFERASE SQD2"/>
    <property type="match status" value="1"/>
</dbReference>
<dbReference type="Pfam" id="PF13579">
    <property type="entry name" value="Glyco_trans_4_4"/>
    <property type="match status" value="1"/>
</dbReference>
<dbReference type="PANTHER" id="PTHR45947">
    <property type="entry name" value="SULFOQUINOVOSYL TRANSFERASE SQD2"/>
    <property type="match status" value="1"/>
</dbReference>
<sequence>MRRDTPIVTLVNEHLRITIIGLNYAPEPTGNAPYTTSLADGLAAAGHSISVITGYPHYPEWKLKQGYTGWKRLEVLGGVNVKRLRHFIPKKPRVLQRMHMELSFGLRAILASWECPDVVLVVSPGLFSSAMAILRARLSPRRPRVVIWVQDIYSRGVVETGAGGRRLGVLMSKTESLILRSADAVVAIHDRFQQYMVEYLGVPEKRIRVIRNWTHLPASPTSGLHAFRTRMGWSPEDVVVLHAGNMGKKQGLENVVDAAALAATRESRVRFVLMGNGNQRPKLEALAKQDARLEFVDTLPDDQFQRALAAADVLLVNELPGVKDMAVPSKLTSYFNSGVAVVAATDEGSVTASEIQASGSGITVPAGAPDKLLSAIEALTADPDKCRQMGRNGLHFRQVTLSASAAIAQYDEFLARLASQRSL</sequence>
<evidence type="ECO:0000313" key="5">
    <source>
        <dbReference type="EMBL" id="MFB9715246.1"/>
    </source>
</evidence>
<dbReference type="Proteomes" id="UP001589536">
    <property type="component" value="Unassembled WGS sequence"/>
</dbReference>
<evidence type="ECO:0000256" key="2">
    <source>
        <dbReference type="ARBA" id="ARBA00022676"/>
    </source>
</evidence>
<keyword evidence="2" id="KW-0328">Glycosyltransferase</keyword>
<reference evidence="5 6" key="1">
    <citation type="submission" date="2024-09" db="EMBL/GenBank/DDBJ databases">
        <authorList>
            <person name="Sun Q."/>
            <person name="Mori K."/>
        </authorList>
    </citation>
    <scope>NUCLEOTIDE SEQUENCE [LARGE SCALE GENOMIC DNA]</scope>
    <source>
        <strain evidence="5 6">JCM 13519</strain>
    </source>
</reference>
<evidence type="ECO:0000259" key="4">
    <source>
        <dbReference type="Pfam" id="PF13579"/>
    </source>
</evidence>
<evidence type="ECO:0000256" key="1">
    <source>
        <dbReference type="ARBA" id="ARBA00021292"/>
    </source>
</evidence>
<dbReference type="CDD" id="cd03794">
    <property type="entry name" value="GT4_WbuB-like"/>
    <property type="match status" value="1"/>
</dbReference>
<dbReference type="Gene3D" id="3.40.50.2000">
    <property type="entry name" value="Glycogen Phosphorylase B"/>
    <property type="match status" value="2"/>
</dbReference>
<keyword evidence="6" id="KW-1185">Reference proteome</keyword>
<dbReference type="InterPro" id="IPR028098">
    <property type="entry name" value="Glyco_trans_4-like_N"/>
</dbReference>
<name>A0ABV5USR2_9MICC</name>
<evidence type="ECO:0000256" key="3">
    <source>
        <dbReference type="ARBA" id="ARBA00022679"/>
    </source>
</evidence>
<organism evidence="5 6">
    <name type="scientific">Arthrobacter methylotrophus</name>
    <dbReference type="NCBI Taxonomy" id="121291"/>
    <lineage>
        <taxon>Bacteria</taxon>
        <taxon>Bacillati</taxon>
        <taxon>Actinomycetota</taxon>
        <taxon>Actinomycetes</taxon>
        <taxon>Micrococcales</taxon>
        <taxon>Micrococcaceae</taxon>
        <taxon>Arthrobacter</taxon>
    </lineage>
</organism>
<dbReference type="SUPFAM" id="SSF53756">
    <property type="entry name" value="UDP-Glycosyltransferase/glycogen phosphorylase"/>
    <property type="match status" value="1"/>
</dbReference>
<keyword evidence="3" id="KW-0808">Transferase</keyword>
<gene>
    <name evidence="5" type="ORF">ACFFPI_14095</name>
</gene>
<accession>A0ABV5USR2</accession>
<dbReference type="Pfam" id="PF13692">
    <property type="entry name" value="Glyco_trans_1_4"/>
    <property type="match status" value="1"/>
</dbReference>
<dbReference type="InterPro" id="IPR050194">
    <property type="entry name" value="Glycosyltransferase_grp1"/>
</dbReference>
<protein>
    <recommendedName>
        <fullName evidence="1">D-inositol 3-phosphate glycosyltransferase</fullName>
    </recommendedName>
</protein>
<proteinExistence type="predicted"/>
<evidence type="ECO:0000313" key="6">
    <source>
        <dbReference type="Proteomes" id="UP001589536"/>
    </source>
</evidence>
<feature type="domain" description="Glycosyltransferase subfamily 4-like N-terminal" evidence="4">
    <location>
        <begin position="30"/>
        <end position="213"/>
    </location>
</feature>
<dbReference type="RefSeq" id="WP_345035378.1">
    <property type="nucleotide sequence ID" value="NZ_BAABED010000001.1"/>
</dbReference>